<dbReference type="GeneID" id="107416461"/>
<dbReference type="RefSeq" id="XP_015880428.1">
    <property type="nucleotide sequence ID" value="XM_016024942.2"/>
</dbReference>
<dbReference type="RefSeq" id="XP_015880430.1">
    <property type="nucleotide sequence ID" value="XM_016024944.2"/>
</dbReference>
<dbReference type="AlphaFoldDB" id="A0A6P3ZMQ3"/>
<evidence type="ECO:0000313" key="5">
    <source>
        <dbReference type="RefSeq" id="XP_015880430.1"/>
    </source>
</evidence>
<keyword evidence="2" id="KW-1185">Reference proteome</keyword>
<name>A0A6P3ZMQ3_ZIZJJ</name>
<reference evidence="3 4" key="1">
    <citation type="submission" date="2025-04" db="UniProtKB">
        <authorList>
            <consortium name="RefSeq"/>
        </authorList>
    </citation>
    <scope>IDENTIFICATION</scope>
    <source>
        <tissue evidence="3 4">In vitro plantlets</tissue>
    </source>
</reference>
<gene>
    <name evidence="3 4 5" type="primary">LOC107416461</name>
</gene>
<evidence type="ECO:0000313" key="4">
    <source>
        <dbReference type="RefSeq" id="XP_015880428.1"/>
    </source>
</evidence>
<feature type="region of interest" description="Disordered" evidence="1">
    <location>
        <begin position="51"/>
        <end position="179"/>
    </location>
</feature>
<accession>A0A6P3ZMQ3</accession>
<feature type="compositionally biased region" description="Polar residues" evidence="1">
    <location>
        <begin position="148"/>
        <end position="162"/>
    </location>
</feature>
<dbReference type="RefSeq" id="XP_015880427.1">
    <property type="nucleotide sequence ID" value="XM_016024941.2"/>
</dbReference>
<proteinExistence type="predicted"/>
<dbReference type="Proteomes" id="UP001652623">
    <property type="component" value="Chromosome 4"/>
</dbReference>
<feature type="compositionally biased region" description="Polar residues" evidence="1">
    <location>
        <begin position="95"/>
        <end position="139"/>
    </location>
</feature>
<evidence type="ECO:0000313" key="3">
    <source>
        <dbReference type="RefSeq" id="XP_015880427.1"/>
    </source>
</evidence>
<protein>
    <submittedName>
        <fullName evidence="3 4">Uncharacterized protein LOC107416461</fullName>
    </submittedName>
</protein>
<organism evidence="2 5">
    <name type="scientific">Ziziphus jujuba</name>
    <name type="common">Chinese jujube</name>
    <name type="synonym">Ziziphus sativa</name>
    <dbReference type="NCBI Taxonomy" id="326968"/>
    <lineage>
        <taxon>Eukaryota</taxon>
        <taxon>Viridiplantae</taxon>
        <taxon>Streptophyta</taxon>
        <taxon>Embryophyta</taxon>
        <taxon>Tracheophyta</taxon>
        <taxon>Spermatophyta</taxon>
        <taxon>Magnoliopsida</taxon>
        <taxon>eudicotyledons</taxon>
        <taxon>Gunneridae</taxon>
        <taxon>Pentapetalae</taxon>
        <taxon>rosids</taxon>
        <taxon>fabids</taxon>
        <taxon>Rosales</taxon>
        <taxon>Rhamnaceae</taxon>
        <taxon>Paliureae</taxon>
        <taxon>Ziziphus</taxon>
    </lineage>
</organism>
<evidence type="ECO:0000256" key="1">
    <source>
        <dbReference type="SAM" id="MobiDB-lite"/>
    </source>
</evidence>
<sequence length="179" mass="20315">MAQEYLKEYIRLTRNENLEEPPSVNYYQNPNQYRLNVPPKITYEPHLVKAKTHRFQTTHEQPPPPPNINTGVVAPAVTRPYKPSPSPSLVVNGYEYQNDTIYDQEPPEQSSTVYGRSHGNINSRNRHQSAAATSSTQKNSGRKGTPLYGQSYNSATSSNSIKTDNKNKFRPFVRESLYG</sequence>
<dbReference type="KEGG" id="zju:107416461"/>
<evidence type="ECO:0000313" key="2">
    <source>
        <dbReference type="Proteomes" id="UP001652623"/>
    </source>
</evidence>